<dbReference type="Proteomes" id="UP000009138">
    <property type="component" value="Unassembled WGS sequence"/>
</dbReference>
<protein>
    <submittedName>
        <fullName evidence="1">Uncharacterized protein</fullName>
    </submittedName>
</protein>
<dbReference type="InParanoid" id="I1CS63"/>
<organism evidence="1 2">
    <name type="scientific">Rhizopus delemar (strain RA 99-880 / ATCC MYA-4621 / FGSC 9543 / NRRL 43880)</name>
    <name type="common">Mucormycosis agent</name>
    <name type="synonym">Rhizopus arrhizus var. delemar</name>
    <dbReference type="NCBI Taxonomy" id="246409"/>
    <lineage>
        <taxon>Eukaryota</taxon>
        <taxon>Fungi</taxon>
        <taxon>Fungi incertae sedis</taxon>
        <taxon>Mucoromycota</taxon>
        <taxon>Mucoromycotina</taxon>
        <taxon>Mucoromycetes</taxon>
        <taxon>Mucorales</taxon>
        <taxon>Mucorineae</taxon>
        <taxon>Rhizopodaceae</taxon>
        <taxon>Rhizopus</taxon>
    </lineage>
</organism>
<evidence type="ECO:0000313" key="2">
    <source>
        <dbReference type="Proteomes" id="UP000009138"/>
    </source>
</evidence>
<dbReference type="AlphaFoldDB" id="I1CS63"/>
<gene>
    <name evidence="1" type="ORF">RO3G_16004</name>
</gene>
<dbReference type="GeneID" id="93622969"/>
<proteinExistence type="predicted"/>
<keyword evidence="2" id="KW-1185">Reference proteome</keyword>
<name>I1CS63_RHIO9</name>
<evidence type="ECO:0000313" key="1">
    <source>
        <dbReference type="EMBL" id="EIE91293.1"/>
    </source>
</evidence>
<dbReference type="EMBL" id="CH476749">
    <property type="protein sequence ID" value="EIE91293.1"/>
    <property type="molecule type" value="Genomic_DNA"/>
</dbReference>
<dbReference type="RefSeq" id="XP_067526689.1">
    <property type="nucleotide sequence ID" value="XM_067670588.1"/>
</dbReference>
<reference evidence="1 2" key="1">
    <citation type="journal article" date="2009" name="PLoS Genet.">
        <title>Genomic analysis of the basal lineage fungus Rhizopus oryzae reveals a whole-genome duplication.</title>
        <authorList>
            <person name="Ma L.-J."/>
            <person name="Ibrahim A.S."/>
            <person name="Skory C."/>
            <person name="Grabherr M.G."/>
            <person name="Burger G."/>
            <person name="Butler M."/>
            <person name="Elias M."/>
            <person name="Idnurm A."/>
            <person name="Lang B.F."/>
            <person name="Sone T."/>
            <person name="Abe A."/>
            <person name="Calvo S.E."/>
            <person name="Corrochano L.M."/>
            <person name="Engels R."/>
            <person name="Fu J."/>
            <person name="Hansberg W."/>
            <person name="Kim J.-M."/>
            <person name="Kodira C.D."/>
            <person name="Koehrsen M.J."/>
            <person name="Liu B."/>
            <person name="Miranda-Saavedra D."/>
            <person name="O'Leary S."/>
            <person name="Ortiz-Castellanos L."/>
            <person name="Poulter R."/>
            <person name="Rodriguez-Romero J."/>
            <person name="Ruiz-Herrera J."/>
            <person name="Shen Y.-Q."/>
            <person name="Zeng Q."/>
            <person name="Galagan J."/>
            <person name="Birren B.W."/>
            <person name="Cuomo C.A."/>
            <person name="Wickes B.L."/>
        </authorList>
    </citation>
    <scope>NUCLEOTIDE SEQUENCE [LARGE SCALE GENOMIC DNA]</scope>
    <source>
        <strain evidence="2">RA 99-880 / ATCC MYA-4621 / FGSC 9543 / NRRL 43880</strain>
    </source>
</reference>
<accession>I1CS63</accession>
<sequence>MSAQISLECTRPLVISEDETKEKRLQDIKAKVDSYGSPLSHKQTVSLLKIDERIERLSKRIIGEDLLPLLKK</sequence>
<dbReference type="VEuPathDB" id="FungiDB:RO3G_16004"/>